<dbReference type="PANTHER" id="PTHR28055">
    <property type="entry name" value="ALTERED INHERITANCE OF MITOCHONDRIA PROTEIN 41, MITOCHONDRIAL"/>
    <property type="match status" value="1"/>
</dbReference>
<name>A0A1F6C2H9_9BACT</name>
<dbReference type="AlphaFoldDB" id="A0A1F6C2H9"/>
<dbReference type="GO" id="GO:0016884">
    <property type="term" value="F:carbon-nitrogen ligase activity, with glutamine as amido-N-donor"/>
    <property type="evidence" value="ECO:0007669"/>
    <property type="project" value="InterPro"/>
</dbReference>
<dbReference type="STRING" id="1798473.A3G50_02460"/>
<dbReference type="EMBL" id="MFKM01000015">
    <property type="protein sequence ID" value="OGG43389.1"/>
    <property type="molecule type" value="Genomic_DNA"/>
</dbReference>
<dbReference type="InterPro" id="IPR019004">
    <property type="entry name" value="YqeY/Aim41"/>
</dbReference>
<reference evidence="1 2" key="1">
    <citation type="journal article" date="2016" name="Nat. Commun.">
        <title>Thousands of microbial genomes shed light on interconnected biogeochemical processes in an aquifer system.</title>
        <authorList>
            <person name="Anantharaman K."/>
            <person name="Brown C.T."/>
            <person name="Hug L.A."/>
            <person name="Sharon I."/>
            <person name="Castelle C.J."/>
            <person name="Probst A.J."/>
            <person name="Thomas B.C."/>
            <person name="Singh A."/>
            <person name="Wilkins M.J."/>
            <person name="Karaoz U."/>
            <person name="Brodie E.L."/>
            <person name="Williams K.H."/>
            <person name="Hubbard S.S."/>
            <person name="Banfield J.F."/>
        </authorList>
    </citation>
    <scope>NUCLEOTIDE SEQUENCE [LARGE SCALE GENOMIC DNA]</scope>
</reference>
<evidence type="ECO:0000313" key="1">
    <source>
        <dbReference type="EMBL" id="OGG43389.1"/>
    </source>
</evidence>
<protein>
    <recommendedName>
        <fullName evidence="3">Glutamyl-tRNA amidotransferase</fullName>
    </recommendedName>
</protein>
<evidence type="ECO:0000313" key="2">
    <source>
        <dbReference type="Proteomes" id="UP000176633"/>
    </source>
</evidence>
<proteinExistence type="predicted"/>
<dbReference type="PANTHER" id="PTHR28055:SF1">
    <property type="entry name" value="ALTERED INHERITANCE OF MITOCHONDRIA PROTEIN 41, MITOCHONDRIAL"/>
    <property type="match status" value="1"/>
</dbReference>
<dbReference type="Proteomes" id="UP000176633">
    <property type="component" value="Unassembled WGS sequence"/>
</dbReference>
<organism evidence="1 2">
    <name type="scientific">Candidatus Jorgensenbacteria bacterium RIFCSPLOWO2_12_FULL_42_11</name>
    <dbReference type="NCBI Taxonomy" id="1798473"/>
    <lineage>
        <taxon>Bacteria</taxon>
        <taxon>Candidatus Joergenseniibacteriota</taxon>
    </lineage>
</organism>
<gene>
    <name evidence="1" type="ORF">A3G50_02460</name>
</gene>
<dbReference type="Gene3D" id="1.10.10.410">
    <property type="match status" value="1"/>
</dbReference>
<dbReference type="Pfam" id="PF09424">
    <property type="entry name" value="YqeY"/>
    <property type="match status" value="1"/>
</dbReference>
<accession>A0A1F6C2H9</accession>
<dbReference type="Gene3D" id="1.10.1510.10">
    <property type="entry name" value="Uncharacterised protein YqeY/AIM41 PF09424, N-terminal domain"/>
    <property type="match status" value="1"/>
</dbReference>
<dbReference type="SUPFAM" id="SSF89095">
    <property type="entry name" value="GatB/YqeY motif"/>
    <property type="match status" value="1"/>
</dbReference>
<sequence length="171" mass="19747">MSIKTKIEEDFKIALRNQEELTLSTLRLLKAVTLNKEKEKRYKIVKTEKDIKEKDLVEKSELIDEEIIDLIFSEMKKRKEAIVLYRQGKREELAEKEENEIDILKKYLPEQISGAEIENLAKEAIKNTGAKSISDMGKVMKELMPKLKGKAEPQTITAIIKKLIESSERNG</sequence>
<dbReference type="InterPro" id="IPR003789">
    <property type="entry name" value="Asn/Gln_tRNA_amidoTrase-B-like"/>
</dbReference>
<comment type="caution">
    <text evidence="1">The sequence shown here is derived from an EMBL/GenBank/DDBJ whole genome shotgun (WGS) entry which is preliminary data.</text>
</comment>
<dbReference type="InterPro" id="IPR042184">
    <property type="entry name" value="YqeY/Aim41_N"/>
</dbReference>
<evidence type="ECO:0008006" key="3">
    <source>
        <dbReference type="Google" id="ProtNLM"/>
    </source>
</evidence>
<dbReference type="InterPro" id="IPR023168">
    <property type="entry name" value="GatB_Yqey_C_2"/>
</dbReference>